<organism evidence="2 3">
    <name type="scientific">Naematelia encephala</name>
    <dbReference type="NCBI Taxonomy" id="71784"/>
    <lineage>
        <taxon>Eukaryota</taxon>
        <taxon>Fungi</taxon>
        <taxon>Dikarya</taxon>
        <taxon>Basidiomycota</taxon>
        <taxon>Agaricomycotina</taxon>
        <taxon>Tremellomycetes</taxon>
        <taxon>Tremellales</taxon>
        <taxon>Naemateliaceae</taxon>
        <taxon>Naematelia</taxon>
    </lineage>
</organism>
<reference evidence="2 3" key="1">
    <citation type="submission" date="2016-07" db="EMBL/GenBank/DDBJ databases">
        <title>Pervasive Adenine N6-methylation of Active Genes in Fungi.</title>
        <authorList>
            <consortium name="DOE Joint Genome Institute"/>
            <person name="Mondo S.J."/>
            <person name="Dannebaum R.O."/>
            <person name="Kuo R.C."/>
            <person name="Labutti K."/>
            <person name="Haridas S."/>
            <person name="Kuo A."/>
            <person name="Salamov A."/>
            <person name="Ahrendt S.R."/>
            <person name="Lipzen A."/>
            <person name="Sullivan W."/>
            <person name="Andreopoulos W.B."/>
            <person name="Clum A."/>
            <person name="Lindquist E."/>
            <person name="Daum C."/>
            <person name="Ramamoorthy G.K."/>
            <person name="Gryganskyi A."/>
            <person name="Culley D."/>
            <person name="Magnuson J.K."/>
            <person name="James T.Y."/>
            <person name="O'Malley M.A."/>
            <person name="Stajich J.E."/>
            <person name="Spatafora J.W."/>
            <person name="Visel A."/>
            <person name="Grigoriev I.V."/>
        </authorList>
    </citation>
    <scope>NUCLEOTIDE SEQUENCE [LARGE SCALE GENOMIC DNA]</scope>
    <source>
        <strain evidence="2 3">68-887.2</strain>
    </source>
</reference>
<dbReference type="PANTHER" id="PTHR37332:SF1">
    <property type="entry name" value="ELMO DOMAIN-CONTAINING PROTEIN"/>
    <property type="match status" value="1"/>
</dbReference>
<feature type="compositionally biased region" description="Basic and acidic residues" evidence="1">
    <location>
        <begin position="103"/>
        <end position="114"/>
    </location>
</feature>
<keyword evidence="3" id="KW-1185">Reference proteome</keyword>
<evidence type="ECO:0000313" key="3">
    <source>
        <dbReference type="Proteomes" id="UP000193986"/>
    </source>
</evidence>
<feature type="compositionally biased region" description="Low complexity" evidence="1">
    <location>
        <begin position="1"/>
        <end position="13"/>
    </location>
</feature>
<dbReference type="InParanoid" id="A0A1Y2B2X6"/>
<feature type="region of interest" description="Disordered" evidence="1">
    <location>
        <begin position="95"/>
        <end position="121"/>
    </location>
</feature>
<gene>
    <name evidence="2" type="ORF">BCR39DRAFT_533034</name>
</gene>
<protein>
    <submittedName>
        <fullName evidence="2">Uncharacterized protein</fullName>
    </submittedName>
</protein>
<name>A0A1Y2B2X6_9TREE</name>
<comment type="caution">
    <text evidence="2">The sequence shown here is derived from an EMBL/GenBank/DDBJ whole genome shotgun (WGS) entry which is preliminary data.</text>
</comment>
<feature type="region of interest" description="Disordered" evidence="1">
    <location>
        <begin position="328"/>
        <end position="358"/>
    </location>
</feature>
<feature type="compositionally biased region" description="Low complexity" evidence="1">
    <location>
        <begin position="30"/>
        <end position="70"/>
    </location>
</feature>
<dbReference type="OrthoDB" id="14339at2759"/>
<dbReference type="Proteomes" id="UP000193986">
    <property type="component" value="Unassembled WGS sequence"/>
</dbReference>
<evidence type="ECO:0000313" key="2">
    <source>
        <dbReference type="EMBL" id="ORY29163.1"/>
    </source>
</evidence>
<feature type="compositionally biased region" description="Low complexity" evidence="1">
    <location>
        <begin position="338"/>
        <end position="349"/>
    </location>
</feature>
<proteinExistence type="predicted"/>
<dbReference type="AlphaFoldDB" id="A0A1Y2B2X6"/>
<sequence>MDFGSISSMSGKSSMRRKQSNSLLQALGKSSSSSTSRTSAIPITPVYTTPPTSTSSVFPDDPYSPESPYYGENASSFRAGSSTYNLPLHSARSVSASTVSGSSKDRDEKGKRSAIDGPGASQAIRRPEDVFRVVKDRLFSWSYMMQWYQGEVHWFNTVKISRSTIEAALGPSKVDSRSRNYFLLGASLATLFDIMQVAEYLKALLKVLEEWEHLVEMGGGKGVKNLFRGQRGGKKPAGGVSEMSSMTDGESFLLNVNIPFQPDFFQVHSSTCSIIRDVYKKLLGMVLPSPFPPPPAGAPTPQQPLFQISSEQLSLFHPSTFIHSAILDSPLQPHNPKSPSSGSTHTSASLFPSSAENDTRSASPIMGLAGAAWIDPISLSPGNASSIQQDAFQAMVAGELPPGRTLVGGGQRLTPTVVELFLKVDAKLKRQFSILLREGDLLARKVLDDELALLTSSLTGGAPLKFDYTAALSGTGNGWHGISAGPSAAERIVHEREWMGMMDDVERRERDFGTA</sequence>
<dbReference type="EMBL" id="MCFC01000027">
    <property type="protein sequence ID" value="ORY29163.1"/>
    <property type="molecule type" value="Genomic_DNA"/>
</dbReference>
<dbReference type="STRING" id="71784.A0A1Y2B2X6"/>
<dbReference type="PANTHER" id="PTHR37332">
    <property type="entry name" value="EXPRESSED PROTEIN"/>
    <property type="match status" value="1"/>
</dbReference>
<accession>A0A1Y2B2X6</accession>
<feature type="region of interest" description="Disordered" evidence="1">
    <location>
        <begin position="1"/>
        <end position="70"/>
    </location>
</feature>
<evidence type="ECO:0000256" key="1">
    <source>
        <dbReference type="SAM" id="MobiDB-lite"/>
    </source>
</evidence>